<feature type="region of interest" description="Disordered" evidence="4">
    <location>
        <begin position="143"/>
        <end position="246"/>
    </location>
</feature>
<dbReference type="InterPro" id="IPR036860">
    <property type="entry name" value="SH2_dom_sf"/>
</dbReference>
<dbReference type="InterPro" id="IPR036964">
    <property type="entry name" value="RASGEF_cat_dom_sf"/>
</dbReference>
<feature type="compositionally biased region" description="Basic and acidic residues" evidence="4">
    <location>
        <begin position="143"/>
        <end position="154"/>
    </location>
</feature>
<dbReference type="CDD" id="cd10337">
    <property type="entry name" value="SH2_BCAR3"/>
    <property type="match status" value="1"/>
</dbReference>
<evidence type="ECO:0000256" key="4">
    <source>
        <dbReference type="SAM" id="MobiDB-lite"/>
    </source>
</evidence>
<feature type="compositionally biased region" description="Polar residues" evidence="4">
    <location>
        <begin position="168"/>
        <end position="178"/>
    </location>
</feature>
<feature type="domain" description="SH2" evidence="5">
    <location>
        <begin position="24"/>
        <end position="123"/>
    </location>
</feature>
<dbReference type="GeneTree" id="ENSGT00940000154130"/>
<dbReference type="Pfam" id="PF00617">
    <property type="entry name" value="RasGEF"/>
    <property type="match status" value="1"/>
</dbReference>
<keyword evidence="8" id="KW-1185">Reference proteome</keyword>
<dbReference type="SMART" id="SM00252">
    <property type="entry name" value="SH2"/>
    <property type="match status" value="1"/>
</dbReference>
<name>A0A3B3QJW6_9TELE</name>
<dbReference type="GO" id="GO:0007264">
    <property type="term" value="P:small GTPase-mediated signal transduction"/>
    <property type="evidence" value="ECO:0007669"/>
    <property type="project" value="InterPro"/>
</dbReference>
<evidence type="ECO:0000259" key="5">
    <source>
        <dbReference type="PROSITE" id="PS50001"/>
    </source>
</evidence>
<keyword evidence="1 3" id="KW-0727">SH2 domain</keyword>
<dbReference type="Gene3D" id="3.30.505.10">
    <property type="entry name" value="SH2 domain"/>
    <property type="match status" value="1"/>
</dbReference>
<evidence type="ECO:0008006" key="9">
    <source>
        <dbReference type="Google" id="ProtNLM"/>
    </source>
</evidence>
<dbReference type="PROSITE" id="PS50001">
    <property type="entry name" value="SH2"/>
    <property type="match status" value="1"/>
</dbReference>
<dbReference type="Gene3D" id="1.10.840.10">
    <property type="entry name" value="Ras guanine-nucleotide exchange factors catalytic domain"/>
    <property type="match status" value="1"/>
</dbReference>
<dbReference type="PROSITE" id="PS50009">
    <property type="entry name" value="RASGEF_CAT"/>
    <property type="match status" value="1"/>
</dbReference>
<accession>A0A3B3QJW6</accession>
<dbReference type="SMART" id="SM00147">
    <property type="entry name" value="RasGEF"/>
    <property type="match status" value="1"/>
</dbReference>
<evidence type="ECO:0000256" key="3">
    <source>
        <dbReference type="PROSITE-ProRule" id="PRU00191"/>
    </source>
</evidence>
<keyword evidence="2" id="KW-0344">Guanine-nucleotide releasing factor</keyword>
<evidence type="ECO:0000313" key="7">
    <source>
        <dbReference type="Ensembl" id="ENSPKIP00000006408.1"/>
    </source>
</evidence>
<dbReference type="FunFam" id="3.30.505.10:FF:000013">
    <property type="entry name" value="SH2 domain-containing protein 3C isoform X1"/>
    <property type="match status" value="1"/>
</dbReference>
<dbReference type="GO" id="GO:0005085">
    <property type="term" value="F:guanyl-nucleotide exchange factor activity"/>
    <property type="evidence" value="ECO:0007669"/>
    <property type="project" value="UniProtKB-KW"/>
</dbReference>
<dbReference type="PANTHER" id="PTHR14247">
    <property type="entry name" value="BREAST CANCER ANTI-ESTROGEN RESISTANCE PROTEIN 3 HOMOLOG-LIKE PROTEIN"/>
    <property type="match status" value="1"/>
</dbReference>
<dbReference type="Proteomes" id="UP000261540">
    <property type="component" value="Unplaced"/>
</dbReference>
<dbReference type="InterPro" id="IPR001895">
    <property type="entry name" value="RASGEF_cat_dom"/>
</dbReference>
<reference evidence="7" key="2">
    <citation type="submission" date="2025-09" db="UniProtKB">
        <authorList>
            <consortium name="Ensembl"/>
        </authorList>
    </citation>
    <scope>IDENTIFICATION</scope>
</reference>
<dbReference type="PRINTS" id="PR00401">
    <property type="entry name" value="SH2DOMAIN"/>
</dbReference>
<dbReference type="STRING" id="1676925.ENSPKIP00000006408"/>
<evidence type="ECO:0000313" key="8">
    <source>
        <dbReference type="Proteomes" id="UP000261540"/>
    </source>
</evidence>
<dbReference type="Pfam" id="PF00017">
    <property type="entry name" value="SH2"/>
    <property type="match status" value="1"/>
</dbReference>
<dbReference type="InterPro" id="IPR023578">
    <property type="entry name" value="Ras_GEF_dom_sf"/>
</dbReference>
<reference evidence="7" key="1">
    <citation type="submission" date="2025-08" db="UniProtKB">
        <authorList>
            <consortium name="Ensembl"/>
        </authorList>
    </citation>
    <scope>IDENTIFICATION</scope>
</reference>
<dbReference type="PANTHER" id="PTHR14247:SF11">
    <property type="entry name" value="SH2 DOMAIN-CONTAINING PROTEIN 3A"/>
    <property type="match status" value="1"/>
</dbReference>
<dbReference type="GO" id="GO:0001784">
    <property type="term" value="F:phosphotyrosine residue binding"/>
    <property type="evidence" value="ECO:0007669"/>
    <property type="project" value="InterPro"/>
</dbReference>
<feature type="domain" description="Ras-GEF" evidence="6">
    <location>
        <begin position="322"/>
        <end position="585"/>
    </location>
</feature>
<evidence type="ECO:0000256" key="2">
    <source>
        <dbReference type="PROSITE-ProRule" id="PRU00168"/>
    </source>
</evidence>
<sequence>MDSLKKELEEELKLSTEDMRSHAWYHGPISREGAEALLQRDGDFLIRDSWSSPGDYVLTCQWKNEPMHFKIIRVVLRPKEGYSRVLFQFEQDRFDNIPALVRFHVGGRRPISEASGAIIFQPITRTVPLRIISEREAMCERGGRLCRSGRDKSGSHPANLEILGRRPSLQSAHPTTISPVFRTGSEPLLSPRMPQHVQSSQPGGGTTPRGSDGQLHSRAPPKPLRVSTLFPCTSSQTEEDPSHPYDELIPRAPVTTSFNFLETAPEWEEPPEGNEPQFVRPEFEMSSCFRLEHFHSLLLPDNNRPLEPTVLLALKQLFARSDARTTALHILSVDCQVARITGVTEEQKRLMGVSSGLELITLPHGHQLRRDLLERHQLLTLGLAIDILGCTGTVGQRAAVLHKVIQLAQELRHTAHDFYAFSAVMKALDLPQVVRLEKTWRALRRNHTDSAVSFEKTLKPFMKALNEGDGKMAMDCESASVPHLVPLLRLMEGEDAGEHTGHGCQLLLSILQSARNSALNARQHQAHAHALLTGWEPIPELLEAFQTEFALRLFWGQAGVRAEHQERYKKFDAVLSALSNKLESAHDSDL</sequence>
<dbReference type="InterPro" id="IPR000980">
    <property type="entry name" value="SH2"/>
</dbReference>
<dbReference type="InterPro" id="IPR044102">
    <property type="entry name" value="SH2_SHEP1/BCAR3/NSP1"/>
</dbReference>
<dbReference type="AlphaFoldDB" id="A0A3B3QJW6"/>
<protein>
    <recommendedName>
        <fullName evidence="9">SH2 domain containing 3A</fullName>
    </recommendedName>
</protein>
<dbReference type="SUPFAM" id="SSF48366">
    <property type="entry name" value="Ras GEF"/>
    <property type="match status" value="1"/>
</dbReference>
<dbReference type="SUPFAM" id="SSF55550">
    <property type="entry name" value="SH2 domain"/>
    <property type="match status" value="1"/>
</dbReference>
<evidence type="ECO:0000259" key="6">
    <source>
        <dbReference type="PROSITE" id="PS50009"/>
    </source>
</evidence>
<proteinExistence type="predicted"/>
<dbReference type="InterPro" id="IPR051853">
    <property type="entry name" value="SH2-Ras-GEF_adapter"/>
</dbReference>
<organism evidence="7 8">
    <name type="scientific">Paramormyrops kingsleyae</name>
    <dbReference type="NCBI Taxonomy" id="1676925"/>
    <lineage>
        <taxon>Eukaryota</taxon>
        <taxon>Metazoa</taxon>
        <taxon>Chordata</taxon>
        <taxon>Craniata</taxon>
        <taxon>Vertebrata</taxon>
        <taxon>Euteleostomi</taxon>
        <taxon>Actinopterygii</taxon>
        <taxon>Neopterygii</taxon>
        <taxon>Teleostei</taxon>
        <taxon>Osteoglossocephala</taxon>
        <taxon>Osteoglossomorpha</taxon>
        <taxon>Osteoglossiformes</taxon>
        <taxon>Mormyridae</taxon>
        <taxon>Paramormyrops</taxon>
    </lineage>
</organism>
<evidence type="ECO:0000256" key="1">
    <source>
        <dbReference type="ARBA" id="ARBA00022999"/>
    </source>
</evidence>
<dbReference type="Ensembl" id="ENSPKIT00000030432.1">
    <property type="protein sequence ID" value="ENSPKIP00000006408.1"/>
    <property type="gene ID" value="ENSPKIG00000022692.1"/>
</dbReference>